<feature type="transmembrane region" description="Helical" evidence="2">
    <location>
        <begin position="468"/>
        <end position="490"/>
    </location>
</feature>
<dbReference type="RefSeq" id="WP_106269648.1">
    <property type="nucleotide sequence ID" value="NZ_PVTX01000014.1"/>
</dbReference>
<evidence type="ECO:0000313" key="3">
    <source>
        <dbReference type="EMBL" id="PRZ03313.1"/>
    </source>
</evidence>
<protein>
    <submittedName>
        <fullName evidence="3">Tetratricopeptide repeat protein</fullName>
    </submittedName>
</protein>
<dbReference type="SUPFAM" id="SSF48452">
    <property type="entry name" value="TPR-like"/>
    <property type="match status" value="1"/>
</dbReference>
<evidence type="ECO:0000256" key="1">
    <source>
        <dbReference type="SAM" id="MobiDB-lite"/>
    </source>
</evidence>
<organism evidence="3 4">
    <name type="scientific">Isoptericola halotolerans</name>
    <dbReference type="NCBI Taxonomy" id="300560"/>
    <lineage>
        <taxon>Bacteria</taxon>
        <taxon>Bacillati</taxon>
        <taxon>Actinomycetota</taxon>
        <taxon>Actinomycetes</taxon>
        <taxon>Micrococcales</taxon>
        <taxon>Promicromonosporaceae</taxon>
        <taxon>Isoptericola</taxon>
    </lineage>
</organism>
<keyword evidence="4" id="KW-1185">Reference proteome</keyword>
<dbReference type="InterPro" id="IPR019734">
    <property type="entry name" value="TPR_rpt"/>
</dbReference>
<feature type="transmembrane region" description="Helical" evidence="2">
    <location>
        <begin position="332"/>
        <end position="354"/>
    </location>
</feature>
<dbReference type="Proteomes" id="UP000239895">
    <property type="component" value="Unassembled WGS sequence"/>
</dbReference>
<evidence type="ECO:0000256" key="2">
    <source>
        <dbReference type="SAM" id="Phobius"/>
    </source>
</evidence>
<name>A0ABX5EDW3_9MICO</name>
<dbReference type="SMART" id="SM00028">
    <property type="entry name" value="TPR"/>
    <property type="match status" value="3"/>
</dbReference>
<feature type="transmembrane region" description="Helical" evidence="2">
    <location>
        <begin position="264"/>
        <end position="283"/>
    </location>
</feature>
<reference evidence="3 4" key="1">
    <citation type="submission" date="2018-03" db="EMBL/GenBank/DDBJ databases">
        <title>Comparative analysis of microorganisms from saline springs in Andes Mountain Range, Colombia.</title>
        <authorList>
            <person name="Rubin E."/>
        </authorList>
    </citation>
    <scope>NUCLEOTIDE SEQUENCE [LARGE SCALE GENOMIC DNA]</scope>
    <source>
        <strain evidence="3 4">CG 23</strain>
    </source>
</reference>
<proteinExistence type="predicted"/>
<dbReference type="Gene3D" id="1.25.40.10">
    <property type="entry name" value="Tetratricopeptide repeat domain"/>
    <property type="match status" value="1"/>
</dbReference>
<feature type="transmembrane region" description="Helical" evidence="2">
    <location>
        <begin position="304"/>
        <end position="326"/>
    </location>
</feature>
<evidence type="ECO:0000313" key="4">
    <source>
        <dbReference type="Proteomes" id="UP000239895"/>
    </source>
</evidence>
<dbReference type="InterPro" id="IPR011990">
    <property type="entry name" value="TPR-like_helical_dom_sf"/>
</dbReference>
<gene>
    <name evidence="3" type="ORF">BCL65_11427</name>
</gene>
<keyword evidence="2" id="KW-1133">Transmembrane helix</keyword>
<keyword evidence="2" id="KW-0472">Membrane</keyword>
<feature type="region of interest" description="Disordered" evidence="1">
    <location>
        <begin position="557"/>
        <end position="582"/>
    </location>
</feature>
<feature type="transmembrane region" description="Helical" evidence="2">
    <location>
        <begin position="231"/>
        <end position="252"/>
    </location>
</feature>
<accession>A0ABX5EDW3</accession>
<dbReference type="EMBL" id="PVTX01000014">
    <property type="protein sequence ID" value="PRZ03313.1"/>
    <property type="molecule type" value="Genomic_DNA"/>
</dbReference>
<keyword evidence="2" id="KW-0812">Transmembrane</keyword>
<feature type="transmembrane region" description="Helical" evidence="2">
    <location>
        <begin position="389"/>
        <end position="408"/>
    </location>
</feature>
<comment type="caution">
    <text evidence="3">The sequence shown here is derived from an EMBL/GenBank/DDBJ whole genome shotgun (WGS) entry which is preliminary data.</text>
</comment>
<sequence length="582" mass="61306">MTAGSPPGHDPVAGQVTRAEMLVDAGRPEQALDGITAALAEHPDDVRLHLTSGWLHLRLQRSADARRILEQVVAGAPDLAQGHVLLSVALQNCGRLAEARAAVERALELRPDDAATLVQHADVLLSGRARPRDRELARDRVARALELEPDNPSRLLGAASIHVRLGERDRARALVRHGLATAPQHEGLLYADAQLSVDDGQHSRALVGILAQNPEHAEAGYVLFLRVWQRLLAPMDTAVAVLTASALLVAWFMSDSLHGSLRVWAVVLAVALGVSALRSWSVLRHVPRVLVRRSLLDGTWSGRLGAAGLVVGWVGSVLALAALLGLRDAVAVRWFLVLLALALLVAGTGSAVLAGTMLRHARSSGYLAASELGLARADALRGSYRAATVRRAVVVALVALLSAAAAAGSARPDALPVAALGAVAWLLPGVLVVWRLRALGTALRREGAEPAGSVGTARTAVAGRARGAGGLAVLALATVALGAAGLVAVAHVPVLPNEHDADGRYATTPDSGDSDPTCSGSRYTWISCALRDNREQMEDWEDREPIDIPTFDLEVPDIPELDVPDLPEVEVPDIEVPEDTTS</sequence>
<dbReference type="Pfam" id="PF14559">
    <property type="entry name" value="TPR_19"/>
    <property type="match status" value="1"/>
</dbReference>
<feature type="transmembrane region" description="Helical" evidence="2">
    <location>
        <begin position="414"/>
        <end position="436"/>
    </location>
</feature>